<dbReference type="GO" id="GO:0006436">
    <property type="term" value="P:tryptophanyl-tRNA aminoacylation"/>
    <property type="evidence" value="ECO:0007669"/>
    <property type="project" value="TreeGrafter"/>
</dbReference>
<dbReference type="GO" id="GO:0004830">
    <property type="term" value="F:tryptophan-tRNA ligase activity"/>
    <property type="evidence" value="ECO:0007669"/>
    <property type="project" value="UniProtKB-EC"/>
</dbReference>
<keyword evidence="5" id="KW-0067">ATP-binding</keyword>
<organism evidence="9">
    <name type="scientific">marine sediment metagenome</name>
    <dbReference type="NCBI Taxonomy" id="412755"/>
    <lineage>
        <taxon>unclassified sequences</taxon>
        <taxon>metagenomes</taxon>
        <taxon>ecological metagenomes</taxon>
    </lineage>
</organism>
<sequence length="154" mass="17320">LTIPKEHIIESVAVVPGTDGQKMSKSYGNTIEIFEPEDSIRKKIMRIVTDSTPVEQPKDPEKCNVFALLKLVASPDELGEWENKYRNGGTGYSEAKKRLAELMIDYFKPYRQKKTELDNNIGYVREVLAKGAERARAVATKTFDEVRKAVGLGD</sequence>
<proteinExistence type="inferred from homology"/>
<dbReference type="EMBL" id="BARU01019795">
    <property type="protein sequence ID" value="GAH56953.1"/>
    <property type="molecule type" value="Genomic_DNA"/>
</dbReference>
<dbReference type="GO" id="GO:0005829">
    <property type="term" value="C:cytosol"/>
    <property type="evidence" value="ECO:0007669"/>
    <property type="project" value="TreeGrafter"/>
</dbReference>
<accession>X1IHE5</accession>
<evidence type="ECO:0000256" key="2">
    <source>
        <dbReference type="ARBA" id="ARBA00013161"/>
    </source>
</evidence>
<dbReference type="PANTHER" id="PTHR43766">
    <property type="entry name" value="TRYPTOPHAN--TRNA LIGASE, MITOCHONDRIAL"/>
    <property type="match status" value="1"/>
</dbReference>
<dbReference type="GO" id="GO:0005524">
    <property type="term" value="F:ATP binding"/>
    <property type="evidence" value="ECO:0007669"/>
    <property type="project" value="UniProtKB-KW"/>
</dbReference>
<name>X1IHE5_9ZZZZ</name>
<protein>
    <recommendedName>
        <fullName evidence="2">tryptophan--tRNA ligase</fullName>
        <ecNumber evidence="2">6.1.1.2</ecNumber>
    </recommendedName>
</protein>
<dbReference type="EC" id="6.1.1.2" evidence="2"/>
<keyword evidence="4" id="KW-0547">Nucleotide-binding</keyword>
<evidence type="ECO:0000256" key="6">
    <source>
        <dbReference type="ARBA" id="ARBA00022917"/>
    </source>
</evidence>
<evidence type="ECO:0000256" key="8">
    <source>
        <dbReference type="ARBA" id="ARBA00049929"/>
    </source>
</evidence>
<evidence type="ECO:0000313" key="9">
    <source>
        <dbReference type="EMBL" id="GAH56953.1"/>
    </source>
</evidence>
<comment type="similarity">
    <text evidence="1">Belongs to the class-I aminoacyl-tRNA synthetase family.</text>
</comment>
<dbReference type="PANTHER" id="PTHR43766:SF1">
    <property type="entry name" value="TRYPTOPHAN--TRNA LIGASE, MITOCHONDRIAL"/>
    <property type="match status" value="1"/>
</dbReference>
<dbReference type="InterPro" id="IPR050203">
    <property type="entry name" value="Trp-tRNA_synthetase"/>
</dbReference>
<keyword evidence="7" id="KW-0030">Aminoacyl-tRNA synthetase</keyword>
<dbReference type="Gene3D" id="1.10.240.10">
    <property type="entry name" value="Tyrosyl-Transfer RNA Synthetase"/>
    <property type="match status" value="1"/>
</dbReference>
<dbReference type="Pfam" id="PF00579">
    <property type="entry name" value="tRNA-synt_1b"/>
    <property type="match status" value="1"/>
</dbReference>
<dbReference type="SUPFAM" id="SSF52374">
    <property type="entry name" value="Nucleotidylyl transferase"/>
    <property type="match status" value="1"/>
</dbReference>
<evidence type="ECO:0000256" key="1">
    <source>
        <dbReference type="ARBA" id="ARBA00005594"/>
    </source>
</evidence>
<evidence type="ECO:0000256" key="4">
    <source>
        <dbReference type="ARBA" id="ARBA00022741"/>
    </source>
</evidence>
<keyword evidence="6" id="KW-0648">Protein biosynthesis</keyword>
<keyword evidence="3" id="KW-0436">Ligase</keyword>
<dbReference type="InterPro" id="IPR002305">
    <property type="entry name" value="aa-tRNA-synth_Ic"/>
</dbReference>
<gene>
    <name evidence="9" type="ORF">S03H2_32576</name>
</gene>
<dbReference type="FunFam" id="1.10.240.10:FF:000005">
    <property type="entry name" value="Tryptophan--tRNA ligase"/>
    <property type="match status" value="1"/>
</dbReference>
<feature type="non-terminal residue" evidence="9">
    <location>
        <position position="1"/>
    </location>
</feature>
<comment type="caution">
    <text evidence="9">The sequence shown here is derived from an EMBL/GenBank/DDBJ whole genome shotgun (WGS) entry which is preliminary data.</text>
</comment>
<reference evidence="9" key="1">
    <citation type="journal article" date="2014" name="Front. Microbiol.">
        <title>High frequency of phylogenetically diverse reductive dehalogenase-homologous genes in deep subseafloor sedimentary metagenomes.</title>
        <authorList>
            <person name="Kawai M."/>
            <person name="Futagami T."/>
            <person name="Toyoda A."/>
            <person name="Takaki Y."/>
            <person name="Nishi S."/>
            <person name="Hori S."/>
            <person name="Arai W."/>
            <person name="Tsubouchi T."/>
            <person name="Morono Y."/>
            <person name="Uchiyama I."/>
            <person name="Ito T."/>
            <person name="Fujiyama A."/>
            <person name="Inagaki F."/>
            <person name="Takami H."/>
        </authorList>
    </citation>
    <scope>NUCLEOTIDE SEQUENCE</scope>
    <source>
        <strain evidence="9">Expedition CK06-06</strain>
    </source>
</reference>
<dbReference type="AlphaFoldDB" id="X1IHE5"/>
<evidence type="ECO:0000256" key="7">
    <source>
        <dbReference type="ARBA" id="ARBA00023146"/>
    </source>
</evidence>
<comment type="catalytic activity">
    <reaction evidence="8">
        <text>tRNA(Trp) + L-tryptophan + ATP = L-tryptophyl-tRNA(Trp) + AMP + diphosphate + H(+)</text>
        <dbReference type="Rhea" id="RHEA:24080"/>
        <dbReference type="Rhea" id="RHEA-COMP:9671"/>
        <dbReference type="Rhea" id="RHEA-COMP:9705"/>
        <dbReference type="ChEBI" id="CHEBI:15378"/>
        <dbReference type="ChEBI" id="CHEBI:30616"/>
        <dbReference type="ChEBI" id="CHEBI:33019"/>
        <dbReference type="ChEBI" id="CHEBI:57912"/>
        <dbReference type="ChEBI" id="CHEBI:78442"/>
        <dbReference type="ChEBI" id="CHEBI:78535"/>
        <dbReference type="ChEBI" id="CHEBI:456215"/>
        <dbReference type="EC" id="6.1.1.2"/>
    </reaction>
</comment>
<evidence type="ECO:0000256" key="3">
    <source>
        <dbReference type="ARBA" id="ARBA00022598"/>
    </source>
</evidence>
<evidence type="ECO:0000256" key="5">
    <source>
        <dbReference type="ARBA" id="ARBA00022840"/>
    </source>
</evidence>